<dbReference type="GO" id="GO:0000160">
    <property type="term" value="P:phosphorelay signal transduction system"/>
    <property type="evidence" value="ECO:0007669"/>
    <property type="project" value="InterPro"/>
</dbReference>
<gene>
    <name evidence="5" type="ORF">QA636_14565</name>
    <name evidence="4" type="ORF">SAMN05216337_101179</name>
</gene>
<dbReference type="AlphaFoldDB" id="A0A1R1QAD7"/>
<accession>A0A1R1QAD7</accession>
<dbReference type="RefSeq" id="WP_076834133.1">
    <property type="nucleotide sequence ID" value="NZ_CP121646.1"/>
</dbReference>
<dbReference type="PROSITE" id="PS50110">
    <property type="entry name" value="RESPONSE_REGULATORY"/>
    <property type="match status" value="1"/>
</dbReference>
<keyword evidence="1 2" id="KW-0597">Phosphoprotein</keyword>
<dbReference type="PANTHER" id="PTHR44591:SF21">
    <property type="entry name" value="TWO-COMPONENT RESPONSE REGULATOR"/>
    <property type="match status" value="1"/>
</dbReference>
<evidence type="ECO:0000313" key="5">
    <source>
        <dbReference type="EMBL" id="WFU66653.1"/>
    </source>
</evidence>
<proteinExistence type="predicted"/>
<organism evidence="4 6">
    <name type="scientific">Bradyrhizobium brasilense</name>
    <dbReference type="NCBI Taxonomy" id="1419277"/>
    <lineage>
        <taxon>Bacteria</taxon>
        <taxon>Pseudomonadati</taxon>
        <taxon>Pseudomonadota</taxon>
        <taxon>Alphaproteobacteria</taxon>
        <taxon>Hyphomicrobiales</taxon>
        <taxon>Nitrobacteraceae</taxon>
        <taxon>Bradyrhizobium</taxon>
    </lineage>
</organism>
<reference evidence="4 6" key="1">
    <citation type="submission" date="2016-10" db="EMBL/GenBank/DDBJ databases">
        <authorList>
            <person name="de Groot N.N."/>
        </authorList>
    </citation>
    <scope>NUCLEOTIDE SEQUENCE [LARGE SCALE GENOMIC DNA]</scope>
    <source>
        <strain evidence="4 6">R5</strain>
    </source>
</reference>
<dbReference type="SMART" id="SM00448">
    <property type="entry name" value="REC"/>
    <property type="match status" value="1"/>
</dbReference>
<reference evidence="5 7" key="2">
    <citation type="submission" date="2023-04" db="EMBL/GenBank/DDBJ databases">
        <title>Australian commercial rhizobial inoculants.</title>
        <authorList>
            <person name="Kohlmeier M.G."/>
            <person name="O'Hara G.W."/>
            <person name="Colombi E."/>
            <person name="Ramsay J.P."/>
            <person name="Terpolilli J."/>
        </authorList>
    </citation>
    <scope>NUCLEOTIDE SEQUENCE [LARGE SCALE GENOMIC DNA]</scope>
    <source>
        <strain evidence="5 7">CB627</strain>
    </source>
</reference>
<feature type="modified residue" description="4-aspartylphosphate" evidence="2">
    <location>
        <position position="56"/>
    </location>
</feature>
<dbReference type="InterPro" id="IPR011006">
    <property type="entry name" value="CheY-like_superfamily"/>
</dbReference>
<evidence type="ECO:0000313" key="6">
    <source>
        <dbReference type="Proteomes" id="UP000199245"/>
    </source>
</evidence>
<dbReference type="InterPro" id="IPR050595">
    <property type="entry name" value="Bact_response_regulator"/>
</dbReference>
<dbReference type="Proteomes" id="UP001221546">
    <property type="component" value="Chromosome"/>
</dbReference>
<dbReference type="SUPFAM" id="SSF52172">
    <property type="entry name" value="CheY-like"/>
    <property type="match status" value="1"/>
</dbReference>
<dbReference type="Pfam" id="PF00072">
    <property type="entry name" value="Response_reg"/>
    <property type="match status" value="1"/>
</dbReference>
<protein>
    <submittedName>
        <fullName evidence="4 5">Response regulator</fullName>
    </submittedName>
</protein>
<keyword evidence="7" id="KW-1185">Reference proteome</keyword>
<dbReference type="Gene3D" id="3.40.50.2300">
    <property type="match status" value="1"/>
</dbReference>
<evidence type="ECO:0000313" key="7">
    <source>
        <dbReference type="Proteomes" id="UP001221546"/>
    </source>
</evidence>
<dbReference type="InterPro" id="IPR001789">
    <property type="entry name" value="Sig_transdc_resp-reg_receiver"/>
</dbReference>
<sequence>MDTIDILIVDDEHLVHSFISGPLSEAGFAPFGVSSGDEALSLLRDSGDKYRALVTDVNLGANTMDGWQLARRVREMHPDFPIVYMTGASAEQWTANGVPNSILLTKPFAPAQLVTAVSQLLNVGTSPLCPKDLP</sequence>
<dbReference type="EMBL" id="CP121646">
    <property type="protein sequence ID" value="WFU66653.1"/>
    <property type="molecule type" value="Genomic_DNA"/>
</dbReference>
<evidence type="ECO:0000313" key="4">
    <source>
        <dbReference type="EMBL" id="SDD44001.1"/>
    </source>
</evidence>
<name>A0A1R1QAD7_9BRAD</name>
<feature type="domain" description="Response regulatory" evidence="3">
    <location>
        <begin position="5"/>
        <end position="121"/>
    </location>
</feature>
<accession>A0A1G6URT4</accession>
<evidence type="ECO:0000256" key="2">
    <source>
        <dbReference type="PROSITE-ProRule" id="PRU00169"/>
    </source>
</evidence>
<dbReference type="Proteomes" id="UP000199245">
    <property type="component" value="Unassembled WGS sequence"/>
</dbReference>
<dbReference type="EMBL" id="FMZW01000011">
    <property type="protein sequence ID" value="SDD44001.1"/>
    <property type="molecule type" value="Genomic_DNA"/>
</dbReference>
<evidence type="ECO:0000256" key="1">
    <source>
        <dbReference type="ARBA" id="ARBA00022553"/>
    </source>
</evidence>
<evidence type="ECO:0000259" key="3">
    <source>
        <dbReference type="PROSITE" id="PS50110"/>
    </source>
</evidence>
<dbReference type="PANTHER" id="PTHR44591">
    <property type="entry name" value="STRESS RESPONSE REGULATOR PROTEIN 1"/>
    <property type="match status" value="1"/>
</dbReference>